<evidence type="ECO:0000256" key="5">
    <source>
        <dbReference type="ARBA" id="ARBA00022989"/>
    </source>
</evidence>
<dbReference type="Pfam" id="PF13677">
    <property type="entry name" value="MotB_plug"/>
    <property type="match status" value="1"/>
</dbReference>
<evidence type="ECO:0000256" key="4">
    <source>
        <dbReference type="ARBA" id="ARBA00022692"/>
    </source>
</evidence>
<dbReference type="PANTHER" id="PTHR30329">
    <property type="entry name" value="STATOR ELEMENT OF FLAGELLAR MOTOR COMPLEX"/>
    <property type="match status" value="1"/>
</dbReference>
<evidence type="ECO:0000256" key="3">
    <source>
        <dbReference type="ARBA" id="ARBA00022475"/>
    </source>
</evidence>
<evidence type="ECO:0000256" key="7">
    <source>
        <dbReference type="PROSITE-ProRule" id="PRU00473"/>
    </source>
</evidence>
<feature type="compositionally biased region" description="Basic and acidic residues" evidence="8">
    <location>
        <begin position="1"/>
        <end position="10"/>
    </location>
</feature>
<dbReference type="STRING" id="1120919.GCA_000429165_00581"/>
<feature type="region of interest" description="Disordered" evidence="8">
    <location>
        <begin position="81"/>
        <end position="121"/>
    </location>
</feature>
<feature type="transmembrane region" description="Helical" evidence="9">
    <location>
        <begin position="40"/>
        <end position="59"/>
    </location>
</feature>
<dbReference type="Pfam" id="PF00691">
    <property type="entry name" value="OmpA"/>
    <property type="match status" value="1"/>
</dbReference>
<dbReference type="InterPro" id="IPR050330">
    <property type="entry name" value="Bact_OuterMem_StrucFunc"/>
</dbReference>
<feature type="region of interest" description="Disordered" evidence="8">
    <location>
        <begin position="1"/>
        <end position="32"/>
    </location>
</feature>
<keyword evidence="12" id="KW-1185">Reference proteome</keyword>
<keyword evidence="3" id="KW-1003">Cell membrane</keyword>
<feature type="compositionally biased region" description="Polar residues" evidence="8">
    <location>
        <begin position="81"/>
        <end position="104"/>
    </location>
</feature>
<reference evidence="11 12" key="1">
    <citation type="submission" date="2019-07" db="EMBL/GenBank/DDBJ databases">
        <title>Whole genome shotgun sequence of Acetobacter nitrogenifigens NBRC 105050.</title>
        <authorList>
            <person name="Hosoyama A."/>
            <person name="Uohara A."/>
            <person name="Ohji S."/>
            <person name="Ichikawa N."/>
        </authorList>
    </citation>
    <scope>NUCLEOTIDE SEQUENCE [LARGE SCALE GENOMIC DNA]</scope>
    <source>
        <strain evidence="11 12">NBRC 105050</strain>
    </source>
</reference>
<evidence type="ECO:0000256" key="6">
    <source>
        <dbReference type="ARBA" id="ARBA00023136"/>
    </source>
</evidence>
<gene>
    <name evidence="11" type="ORF">ANI02nite_05600</name>
</gene>
<dbReference type="InterPro" id="IPR036737">
    <property type="entry name" value="OmpA-like_sf"/>
</dbReference>
<comment type="subcellular location">
    <subcellularLocation>
        <location evidence="1">Cell membrane</location>
        <topology evidence="1">Single-pass membrane protein</topology>
    </subcellularLocation>
</comment>
<evidence type="ECO:0000256" key="8">
    <source>
        <dbReference type="SAM" id="MobiDB-lite"/>
    </source>
</evidence>
<name>A0A511X6V5_9PROT</name>
<keyword evidence="5 9" id="KW-1133">Transmembrane helix</keyword>
<dbReference type="PROSITE" id="PS51123">
    <property type="entry name" value="OMPA_2"/>
    <property type="match status" value="1"/>
</dbReference>
<accession>A0A511X6V5</accession>
<dbReference type="GO" id="GO:0005886">
    <property type="term" value="C:plasma membrane"/>
    <property type="evidence" value="ECO:0007669"/>
    <property type="project" value="UniProtKB-SubCell"/>
</dbReference>
<dbReference type="Gene3D" id="3.30.1330.60">
    <property type="entry name" value="OmpA-like domain"/>
    <property type="match status" value="1"/>
</dbReference>
<dbReference type="InterPro" id="IPR006665">
    <property type="entry name" value="OmpA-like"/>
</dbReference>
<feature type="compositionally biased region" description="Low complexity" evidence="8">
    <location>
        <begin position="105"/>
        <end position="121"/>
    </location>
</feature>
<keyword evidence="6 7" id="KW-0472">Membrane</keyword>
<evidence type="ECO:0000256" key="9">
    <source>
        <dbReference type="SAM" id="Phobius"/>
    </source>
</evidence>
<protein>
    <recommendedName>
        <fullName evidence="10">OmpA-like domain-containing protein</fullName>
    </recommendedName>
</protein>
<feature type="region of interest" description="Disordered" evidence="8">
    <location>
        <begin position="148"/>
        <end position="195"/>
    </location>
</feature>
<comment type="similarity">
    <text evidence="2">Belongs to the MotB family.</text>
</comment>
<comment type="caution">
    <text evidence="11">The sequence shown here is derived from an EMBL/GenBank/DDBJ whole genome shotgun (WGS) entry which is preliminary data.</text>
</comment>
<evidence type="ECO:0000313" key="12">
    <source>
        <dbReference type="Proteomes" id="UP000321635"/>
    </source>
</evidence>
<dbReference type="PANTHER" id="PTHR30329:SF21">
    <property type="entry name" value="LIPOPROTEIN YIAD-RELATED"/>
    <property type="match status" value="1"/>
</dbReference>
<keyword evidence="4 9" id="KW-0812">Transmembrane</keyword>
<evidence type="ECO:0000313" key="11">
    <source>
        <dbReference type="EMBL" id="GEN58676.1"/>
    </source>
</evidence>
<feature type="domain" description="OmpA-like" evidence="10">
    <location>
        <begin position="265"/>
        <end position="383"/>
    </location>
</feature>
<dbReference type="EMBL" id="BJYF01000003">
    <property type="protein sequence ID" value="GEN58676.1"/>
    <property type="molecule type" value="Genomic_DNA"/>
</dbReference>
<dbReference type="InterPro" id="IPR025713">
    <property type="entry name" value="MotB-like_N_dom"/>
</dbReference>
<dbReference type="Proteomes" id="UP000321635">
    <property type="component" value="Unassembled WGS sequence"/>
</dbReference>
<evidence type="ECO:0000256" key="1">
    <source>
        <dbReference type="ARBA" id="ARBA00004162"/>
    </source>
</evidence>
<proteinExistence type="inferred from homology"/>
<dbReference type="AlphaFoldDB" id="A0A511X6V5"/>
<dbReference type="SUPFAM" id="SSF103088">
    <property type="entry name" value="OmpA-like"/>
    <property type="match status" value="1"/>
</dbReference>
<dbReference type="CDD" id="cd07185">
    <property type="entry name" value="OmpA_C-like"/>
    <property type="match status" value="1"/>
</dbReference>
<evidence type="ECO:0000256" key="2">
    <source>
        <dbReference type="ARBA" id="ARBA00008914"/>
    </source>
</evidence>
<organism evidence="11 12">
    <name type="scientific">Acetobacter nitrogenifigens DSM 23921 = NBRC 105050</name>
    <dbReference type="NCBI Taxonomy" id="1120919"/>
    <lineage>
        <taxon>Bacteria</taxon>
        <taxon>Pseudomonadati</taxon>
        <taxon>Pseudomonadota</taxon>
        <taxon>Alphaproteobacteria</taxon>
        <taxon>Acetobacterales</taxon>
        <taxon>Acetobacteraceae</taxon>
        <taxon>Acetobacter</taxon>
    </lineage>
</organism>
<sequence>MSAEAWERMAKRNGHNKGPTIIVRRGGGGGAGHHGGAWKIAYADFVTAMMAFFLVMWLINATTEQRRRGIANFFNPMANSGSPALQVQPQDTPTNASSSDNKQTATSAESRSAGSAASAGSASASGAAGVASLRAAASKSLGVIAVSEPGRVGGFGPEPGAVPGRSDAGSGPAHEERGAIVAPQPSFPDRSLGRQTLAPPAIPRIVPVGGDQAGPSIAVGEADAARAEQAALEAGADQLKRVLARTSTVAADAGQVAVAVIPAGLKIELSESDRKSMFDNGSARLTDRAVALLRVIAPYLTALPEKLSVYGYADGALYRGRKMSNWTLSGVRADSARQILTDNGFPDQRLREVVGVGDHDLARPDDPGAPENRRVVLVLHRDHPALESAGASTASSGVDAVK</sequence>
<evidence type="ECO:0000259" key="10">
    <source>
        <dbReference type="PROSITE" id="PS51123"/>
    </source>
</evidence>